<feature type="coiled-coil region" evidence="1">
    <location>
        <begin position="211"/>
        <end position="238"/>
    </location>
</feature>
<dbReference type="Proteomes" id="UP000185895">
    <property type="component" value="Unassembled WGS sequence"/>
</dbReference>
<keyword evidence="3" id="KW-1185">Reference proteome</keyword>
<dbReference type="EMBL" id="MKKK01000023">
    <property type="protein sequence ID" value="OEY95791.1"/>
    <property type="molecule type" value="Genomic_DNA"/>
</dbReference>
<sequence length="288" mass="32761">MICSVLLAGCDEKKQADHETSENTAPADTVRINDHIAIANQLTGLSGVEQAQAQYLKQKIATATPDKAIDYPSLNYKYLNEKFSALKDVSSLSPALQTASKDLKVKIHALEQDYNEFNIYYDSGEYKTDQLAKGKKADAQIQQHFKEAVDSFQRFQIALNEVYSKEKKKELEKLKESGNAYAYHRAAALDASERLVSVFQTEQDITNPAKYKEADAIADQLQQELNQLNTEYNKNKEKDPKIATDTVLMSLSSCLKYYREFKQSKNQYDFKFMIDAYNSAVQYSNFRS</sequence>
<evidence type="ECO:0008006" key="4">
    <source>
        <dbReference type="Google" id="ProtNLM"/>
    </source>
</evidence>
<reference evidence="2 3" key="1">
    <citation type="submission" date="2016-09" db="EMBL/GenBank/DDBJ databases">
        <authorList>
            <person name="Capua I."/>
            <person name="De Benedictis P."/>
            <person name="Joannis T."/>
            <person name="Lombin L.H."/>
            <person name="Cattoli G."/>
        </authorList>
    </citation>
    <scope>NUCLEOTIDE SEQUENCE [LARGE SCALE GENOMIC DNA]</scope>
    <source>
        <strain evidence="2 3">ANC 4671</strain>
    </source>
</reference>
<accession>A0A1E7R924</accession>
<dbReference type="Pfam" id="PF12889">
    <property type="entry name" value="DUF3829"/>
    <property type="match status" value="1"/>
</dbReference>
<gene>
    <name evidence="2" type="ORF">BJI46_02380</name>
</gene>
<dbReference type="AlphaFoldDB" id="A0A1E7R924"/>
<dbReference type="STRING" id="1262585.BJI46_02380"/>
<organism evidence="2 3">
    <name type="scientific">Acinetobacter qingfengensis</name>
    <dbReference type="NCBI Taxonomy" id="1262585"/>
    <lineage>
        <taxon>Bacteria</taxon>
        <taxon>Pseudomonadati</taxon>
        <taxon>Pseudomonadota</taxon>
        <taxon>Gammaproteobacteria</taxon>
        <taxon>Moraxellales</taxon>
        <taxon>Moraxellaceae</taxon>
        <taxon>Acinetobacter</taxon>
    </lineage>
</organism>
<dbReference type="InterPro" id="IPR024291">
    <property type="entry name" value="DUF3829"/>
</dbReference>
<keyword evidence="1" id="KW-0175">Coiled coil</keyword>
<protein>
    <recommendedName>
        <fullName evidence="4">DUF3829 domain-containing protein</fullName>
    </recommendedName>
</protein>
<comment type="caution">
    <text evidence="2">The sequence shown here is derived from an EMBL/GenBank/DDBJ whole genome shotgun (WGS) entry which is preliminary data.</text>
</comment>
<evidence type="ECO:0000313" key="2">
    <source>
        <dbReference type="EMBL" id="OEY95791.1"/>
    </source>
</evidence>
<name>A0A1E7R924_9GAMM</name>
<proteinExistence type="predicted"/>
<evidence type="ECO:0000313" key="3">
    <source>
        <dbReference type="Proteomes" id="UP000185895"/>
    </source>
</evidence>
<evidence type="ECO:0000256" key="1">
    <source>
        <dbReference type="SAM" id="Coils"/>
    </source>
</evidence>